<proteinExistence type="predicted"/>
<keyword evidence="3" id="KW-1185">Reference proteome</keyword>
<accession>A0A8T0PLM6</accession>
<protein>
    <submittedName>
        <fullName evidence="2">Uncharacterized protein</fullName>
    </submittedName>
</protein>
<feature type="region of interest" description="Disordered" evidence="1">
    <location>
        <begin position="177"/>
        <end position="276"/>
    </location>
</feature>
<feature type="compositionally biased region" description="Basic and acidic residues" evidence="1">
    <location>
        <begin position="134"/>
        <end position="149"/>
    </location>
</feature>
<gene>
    <name evidence="2" type="ORF">PVAP13_8KG346002</name>
</gene>
<evidence type="ECO:0000256" key="1">
    <source>
        <dbReference type="SAM" id="MobiDB-lite"/>
    </source>
</evidence>
<sequence>MDRAITAGFRPDGDSPNHHCRFETRRCCPVRKQKKTGCAAAIDARRAARRSTRRCSRRSPSCCSRRSQRRAGAAAVAAPHWCSRRRSAAPLPLAAPRAAAAAVAAPQARPGRPRPVPTCGGKRGEARLGAVVKREEARGRAPHLTEFDSHGTVPDLTAPSAAALAAPAAAARTLRATAAADPVGKQGRKAGDALGQDRRRRGHARRQSHAARHRASAAQAPLLRGCAPPQPALAGRRRRGGRPEMGMGGRSGEKAGGEELGGGDWERSSEGAVGRG</sequence>
<organism evidence="2 3">
    <name type="scientific">Panicum virgatum</name>
    <name type="common">Blackwell switchgrass</name>
    <dbReference type="NCBI Taxonomy" id="38727"/>
    <lineage>
        <taxon>Eukaryota</taxon>
        <taxon>Viridiplantae</taxon>
        <taxon>Streptophyta</taxon>
        <taxon>Embryophyta</taxon>
        <taxon>Tracheophyta</taxon>
        <taxon>Spermatophyta</taxon>
        <taxon>Magnoliopsida</taxon>
        <taxon>Liliopsida</taxon>
        <taxon>Poales</taxon>
        <taxon>Poaceae</taxon>
        <taxon>PACMAD clade</taxon>
        <taxon>Panicoideae</taxon>
        <taxon>Panicodae</taxon>
        <taxon>Paniceae</taxon>
        <taxon>Panicinae</taxon>
        <taxon>Panicum</taxon>
        <taxon>Panicum sect. Hiantes</taxon>
    </lineage>
</organism>
<feature type="region of interest" description="Disordered" evidence="1">
    <location>
        <begin position="104"/>
        <end position="123"/>
    </location>
</feature>
<evidence type="ECO:0000313" key="3">
    <source>
        <dbReference type="Proteomes" id="UP000823388"/>
    </source>
</evidence>
<dbReference type="EMBL" id="CM029051">
    <property type="protein sequence ID" value="KAG2562015.1"/>
    <property type="molecule type" value="Genomic_DNA"/>
</dbReference>
<comment type="caution">
    <text evidence="2">The sequence shown here is derived from an EMBL/GenBank/DDBJ whole genome shotgun (WGS) entry which is preliminary data.</text>
</comment>
<reference evidence="2" key="1">
    <citation type="submission" date="2020-05" db="EMBL/GenBank/DDBJ databases">
        <title>WGS assembly of Panicum virgatum.</title>
        <authorList>
            <person name="Lovell J.T."/>
            <person name="Jenkins J."/>
            <person name="Shu S."/>
            <person name="Juenger T.E."/>
            <person name="Schmutz J."/>
        </authorList>
    </citation>
    <scope>NUCLEOTIDE SEQUENCE</scope>
    <source>
        <strain evidence="2">AP13</strain>
    </source>
</reference>
<feature type="compositionally biased region" description="Basic residues" evidence="1">
    <location>
        <begin position="198"/>
        <end position="215"/>
    </location>
</feature>
<dbReference type="AlphaFoldDB" id="A0A8T0PLM6"/>
<feature type="region of interest" description="Disordered" evidence="1">
    <location>
        <begin position="134"/>
        <end position="153"/>
    </location>
</feature>
<evidence type="ECO:0000313" key="2">
    <source>
        <dbReference type="EMBL" id="KAG2562015.1"/>
    </source>
</evidence>
<name>A0A8T0PLM6_PANVG</name>
<dbReference type="Proteomes" id="UP000823388">
    <property type="component" value="Chromosome 8K"/>
</dbReference>